<dbReference type="EMBL" id="KZ613822">
    <property type="protein sequence ID" value="PMD58393.1"/>
    <property type="molecule type" value="Genomic_DNA"/>
</dbReference>
<evidence type="ECO:0000313" key="6">
    <source>
        <dbReference type="Proteomes" id="UP000235371"/>
    </source>
</evidence>
<dbReference type="PROSITE" id="PS50103">
    <property type="entry name" value="ZF_C3H1"/>
    <property type="match status" value="1"/>
</dbReference>
<evidence type="ECO:0000256" key="1">
    <source>
        <dbReference type="PROSITE-ProRule" id="PRU00723"/>
    </source>
</evidence>
<sequence>MSNNSLSQFASAASLKELNARFAQLAKQDEERSELTSGVLKRLYSYEMEIHRLELDLEDQTKSRMTYQQDARKLEGEKREIEQLINKDPYVVVLVDGDGSKFLDSLLQDPVSGADKAAQRLIQGIKDYLKDTPLGAVELPILVRVFANLNDLARSLRLSNIIESADDMRTFAEQFTNSRAEFDFINVGRGKENADSKMRKMFKHFLKNFQCKKIFFAGCHDNGYLHELREHVGDPDAKERIVLLETTPAEPGFVVLGFPMIRLDTVFRSEPLGNEKKYTYPNRPLPSQSGHSSLLLEKSTVDGGSRGPLEPSRIHQPPASLVTIAPSEGTASPSPTLLAASLAASSAQPPTPTASVSTSGNGGISIKYPSSYAAAGSASGHQNINVQAAKTKNPKTIEYNKYNHRLDPPIKVPSFNNNPSQATYKAKADRIKPNAFCNHYYLAGKCKWGDECERDHSTKLTPGEIAIHRYKARTSVCPAGPSCDDYSCCLSHHCLHDPQCTRSDCKFKNTRYGDLHLSKEDLVPATRWTEGISFPTTL</sequence>
<dbReference type="OrthoDB" id="2270193at2759"/>
<evidence type="ECO:0000313" key="5">
    <source>
        <dbReference type="EMBL" id="PMD58393.1"/>
    </source>
</evidence>
<feature type="domain" description="C3H1-type" evidence="4">
    <location>
        <begin position="431"/>
        <end position="459"/>
    </location>
</feature>
<gene>
    <name evidence="5" type="ORF">K444DRAFT_614181</name>
</gene>
<feature type="zinc finger region" description="C3H1-type" evidence="1">
    <location>
        <begin position="431"/>
        <end position="459"/>
    </location>
</feature>
<evidence type="ECO:0000256" key="2">
    <source>
        <dbReference type="SAM" id="Coils"/>
    </source>
</evidence>
<protein>
    <recommendedName>
        <fullName evidence="4">C3H1-type domain-containing protein</fullName>
    </recommendedName>
</protein>
<dbReference type="GO" id="GO:0008270">
    <property type="term" value="F:zinc ion binding"/>
    <property type="evidence" value="ECO:0007669"/>
    <property type="project" value="UniProtKB-KW"/>
</dbReference>
<feature type="region of interest" description="Disordered" evidence="3">
    <location>
        <begin position="273"/>
        <end position="292"/>
    </location>
</feature>
<dbReference type="InterPro" id="IPR057683">
    <property type="entry name" value="DUF7923"/>
</dbReference>
<evidence type="ECO:0000256" key="3">
    <source>
        <dbReference type="SAM" id="MobiDB-lite"/>
    </source>
</evidence>
<feature type="region of interest" description="Disordered" evidence="3">
    <location>
        <begin position="342"/>
        <end position="361"/>
    </location>
</feature>
<reference evidence="5 6" key="1">
    <citation type="submission" date="2016-04" db="EMBL/GenBank/DDBJ databases">
        <title>A degradative enzymes factory behind the ericoid mycorrhizal symbiosis.</title>
        <authorList>
            <consortium name="DOE Joint Genome Institute"/>
            <person name="Martino E."/>
            <person name="Morin E."/>
            <person name="Grelet G."/>
            <person name="Kuo A."/>
            <person name="Kohler A."/>
            <person name="Daghino S."/>
            <person name="Barry K."/>
            <person name="Choi C."/>
            <person name="Cichocki N."/>
            <person name="Clum A."/>
            <person name="Copeland A."/>
            <person name="Hainaut M."/>
            <person name="Haridas S."/>
            <person name="Labutti K."/>
            <person name="Lindquist E."/>
            <person name="Lipzen A."/>
            <person name="Khouja H.-R."/>
            <person name="Murat C."/>
            <person name="Ohm R."/>
            <person name="Olson A."/>
            <person name="Spatafora J."/>
            <person name="Veneault-Fourrey C."/>
            <person name="Henrissat B."/>
            <person name="Grigoriev I."/>
            <person name="Martin F."/>
            <person name="Perotto S."/>
        </authorList>
    </citation>
    <scope>NUCLEOTIDE SEQUENCE [LARGE SCALE GENOMIC DNA]</scope>
    <source>
        <strain evidence="5 6">E</strain>
    </source>
</reference>
<dbReference type="RefSeq" id="XP_024735297.1">
    <property type="nucleotide sequence ID" value="XM_024880491.1"/>
</dbReference>
<dbReference type="InterPro" id="IPR057654">
    <property type="entry name" value="Znf-CCCH_tandem"/>
</dbReference>
<feature type="compositionally biased region" description="Low complexity" evidence="3">
    <location>
        <begin position="342"/>
        <end position="359"/>
    </location>
</feature>
<dbReference type="Pfam" id="PF25540">
    <property type="entry name" value="DUF7923"/>
    <property type="match status" value="1"/>
</dbReference>
<dbReference type="PANTHER" id="PTHR37543:SF1">
    <property type="entry name" value="CCCH ZINC FINGER DNA BINDING PROTEIN (AFU_ORTHOLOGUE AFUA_5G12760)"/>
    <property type="match status" value="1"/>
</dbReference>
<name>A0A2J6T617_9HELO</name>
<dbReference type="GeneID" id="36588568"/>
<evidence type="ECO:0000259" key="4">
    <source>
        <dbReference type="PROSITE" id="PS50103"/>
    </source>
</evidence>
<dbReference type="Pfam" id="PF25542">
    <property type="entry name" value="zf-CCCH_12"/>
    <property type="match status" value="1"/>
</dbReference>
<feature type="region of interest" description="Disordered" evidence="3">
    <location>
        <begin position="298"/>
        <end position="319"/>
    </location>
</feature>
<feature type="coiled-coil region" evidence="2">
    <location>
        <begin position="57"/>
        <end position="87"/>
    </location>
</feature>
<keyword evidence="1" id="KW-0863">Zinc-finger</keyword>
<keyword evidence="1" id="KW-0862">Zinc</keyword>
<accession>A0A2J6T617</accession>
<keyword evidence="1" id="KW-0479">Metal-binding</keyword>
<dbReference type="InterPro" id="IPR000571">
    <property type="entry name" value="Znf_CCCH"/>
</dbReference>
<dbReference type="Pfam" id="PF25543">
    <property type="entry name" value="zf-CCCH_tandem"/>
    <property type="match status" value="1"/>
</dbReference>
<dbReference type="InParanoid" id="A0A2J6T617"/>
<dbReference type="PANTHER" id="PTHR37543">
    <property type="entry name" value="CCCH ZINC FINGER DNA BINDING PROTEIN (AFU_ORTHOLOGUE AFUA_5G12760)"/>
    <property type="match status" value="1"/>
</dbReference>
<organism evidence="5 6">
    <name type="scientific">Hyaloscypha bicolor E</name>
    <dbReference type="NCBI Taxonomy" id="1095630"/>
    <lineage>
        <taxon>Eukaryota</taxon>
        <taxon>Fungi</taxon>
        <taxon>Dikarya</taxon>
        <taxon>Ascomycota</taxon>
        <taxon>Pezizomycotina</taxon>
        <taxon>Leotiomycetes</taxon>
        <taxon>Helotiales</taxon>
        <taxon>Hyaloscyphaceae</taxon>
        <taxon>Hyaloscypha</taxon>
        <taxon>Hyaloscypha bicolor</taxon>
    </lineage>
</organism>
<keyword evidence="2" id="KW-0175">Coiled coil</keyword>
<keyword evidence="6" id="KW-1185">Reference proteome</keyword>
<dbReference type="STRING" id="1095630.A0A2J6T617"/>
<dbReference type="AlphaFoldDB" id="A0A2J6T617"/>
<dbReference type="Proteomes" id="UP000235371">
    <property type="component" value="Unassembled WGS sequence"/>
</dbReference>
<proteinExistence type="predicted"/>